<dbReference type="InterPro" id="IPR046322">
    <property type="entry name" value="DUF4931"/>
</dbReference>
<dbReference type="RefSeq" id="WP_205188753.1">
    <property type="nucleotide sequence ID" value="NZ_JAFBFC010000008.1"/>
</dbReference>
<name>A0ABS2QZ40_9BACI</name>
<keyword evidence="4" id="KW-1185">Reference proteome</keyword>
<dbReference type="Gene3D" id="3.30.428.10">
    <property type="entry name" value="HIT-like"/>
    <property type="match status" value="1"/>
</dbReference>
<accession>A0ABS2QZ40</accession>
<dbReference type="InterPro" id="IPR012361">
    <property type="entry name" value="GalT_short"/>
</dbReference>
<proteinExistence type="predicted"/>
<dbReference type="InterPro" id="IPR049285">
    <property type="entry name" value="DUF4931_C"/>
</dbReference>
<dbReference type="EMBL" id="JAFBFC010000008">
    <property type="protein sequence ID" value="MBM7704754.1"/>
    <property type="molecule type" value="Genomic_DNA"/>
</dbReference>
<dbReference type="Pfam" id="PF20956">
    <property type="entry name" value="DUF4931_C"/>
    <property type="match status" value="1"/>
</dbReference>
<evidence type="ECO:0000259" key="1">
    <source>
        <dbReference type="Pfam" id="PF16285"/>
    </source>
</evidence>
<keyword evidence="3" id="KW-0808">Transferase</keyword>
<evidence type="ECO:0000313" key="4">
    <source>
        <dbReference type="Proteomes" id="UP000809829"/>
    </source>
</evidence>
<dbReference type="Pfam" id="PF16285">
    <property type="entry name" value="DUF4931_N"/>
    <property type="match status" value="1"/>
</dbReference>
<organism evidence="3 4">
    <name type="scientific">Priestia iocasae</name>
    <dbReference type="NCBI Taxonomy" id="2291674"/>
    <lineage>
        <taxon>Bacteria</taxon>
        <taxon>Bacillati</taxon>
        <taxon>Bacillota</taxon>
        <taxon>Bacilli</taxon>
        <taxon>Bacillales</taxon>
        <taxon>Bacillaceae</taxon>
        <taxon>Priestia</taxon>
    </lineage>
</organism>
<dbReference type="Proteomes" id="UP000809829">
    <property type="component" value="Unassembled WGS sequence"/>
</dbReference>
<reference evidence="3 4" key="1">
    <citation type="submission" date="2021-01" db="EMBL/GenBank/DDBJ databases">
        <title>Genomic Encyclopedia of Type Strains, Phase IV (KMG-IV): sequencing the most valuable type-strain genomes for metagenomic binning, comparative biology and taxonomic classification.</title>
        <authorList>
            <person name="Goeker M."/>
        </authorList>
    </citation>
    <scope>NUCLEOTIDE SEQUENCE [LARGE SCALE GENOMIC DNA]</scope>
    <source>
        <strain evidence="3 4">DSM 104297</strain>
    </source>
</reference>
<comment type="caution">
    <text evidence="3">The sequence shown here is derived from an EMBL/GenBank/DDBJ whole genome shotgun (WGS) entry which is preliminary data.</text>
</comment>
<evidence type="ECO:0000313" key="3">
    <source>
        <dbReference type="EMBL" id="MBM7704754.1"/>
    </source>
</evidence>
<sequence>MNNSHLIFNSSIGSKKPETIINRQNPCPFCDVQSLTNILDQDGSIIWLENKYPVLQDTYQTVIIETNECSSELSLYEEDHLYKLLSFGIRHWFEVINSGDYQSVIFYKNHGPMSGGSLRHPHMQIIGLKHIDYHEAVNRTMFEGVTIEEKNGVLFNLSSEPRVGFFEFNIMMDNPEEQLREFAHYIQVSAHYVLNHFHRSCTSYNLFFYYFEGKIIAKILPRFATSPLFIGYGIPQVSNKIDVIAHQVKELYLDE</sequence>
<evidence type="ECO:0000259" key="2">
    <source>
        <dbReference type="Pfam" id="PF20956"/>
    </source>
</evidence>
<dbReference type="SUPFAM" id="SSF54197">
    <property type="entry name" value="HIT-like"/>
    <property type="match status" value="1"/>
</dbReference>
<dbReference type="InterPro" id="IPR036265">
    <property type="entry name" value="HIT-like_sf"/>
</dbReference>
<gene>
    <name evidence="3" type="ORF">JOC83_003613</name>
</gene>
<protein>
    <submittedName>
        <fullName evidence="3">Galactose-1-phosphate uridylyltransferase</fullName>
    </submittedName>
</protein>
<feature type="domain" description="DUF4931" evidence="1">
    <location>
        <begin position="8"/>
        <end position="131"/>
    </location>
</feature>
<dbReference type="PIRSF" id="PIRSF031505">
    <property type="entry name" value="GalT_short"/>
    <property type="match status" value="1"/>
</dbReference>
<keyword evidence="3" id="KW-0548">Nucleotidyltransferase</keyword>
<dbReference type="GO" id="GO:0016779">
    <property type="term" value="F:nucleotidyltransferase activity"/>
    <property type="evidence" value="ECO:0007669"/>
    <property type="project" value="UniProtKB-KW"/>
</dbReference>
<feature type="domain" description="DUF4931" evidence="2">
    <location>
        <begin position="135"/>
        <end position="252"/>
    </location>
</feature>